<feature type="transmembrane region" description="Helical" evidence="1">
    <location>
        <begin position="322"/>
        <end position="339"/>
    </location>
</feature>
<keyword evidence="1" id="KW-1133">Transmembrane helix</keyword>
<dbReference type="AlphaFoldDB" id="A0A4Q9JX85"/>
<keyword evidence="4" id="KW-1185">Reference proteome</keyword>
<dbReference type="PANTHER" id="PTHR41786:SF1">
    <property type="entry name" value="6-HYDROXYMETHYLPTERIN DIPHOSPHOKINASE MPTE-LIKE DOMAIN-CONTAINING PROTEIN"/>
    <property type="match status" value="1"/>
</dbReference>
<evidence type="ECO:0000259" key="2">
    <source>
        <dbReference type="Pfam" id="PF01973"/>
    </source>
</evidence>
<protein>
    <submittedName>
        <fullName evidence="3">DUF115 domain-containing protein</fullName>
    </submittedName>
</protein>
<dbReference type="OrthoDB" id="8867611at2"/>
<organism evidence="3 4">
    <name type="scientific">Campylobacter novaezeelandiae</name>
    <dbReference type="NCBI Taxonomy" id="2267891"/>
    <lineage>
        <taxon>Bacteria</taxon>
        <taxon>Pseudomonadati</taxon>
        <taxon>Campylobacterota</taxon>
        <taxon>Epsilonproteobacteria</taxon>
        <taxon>Campylobacterales</taxon>
        <taxon>Campylobacteraceae</taxon>
        <taxon>Campylobacter</taxon>
    </lineage>
</organism>
<feature type="domain" description="6-hydroxymethylpterin diphosphokinase MptE-like" evidence="2">
    <location>
        <begin position="206"/>
        <end position="322"/>
    </location>
</feature>
<dbReference type="EMBL" id="QPGR01000002">
    <property type="protein sequence ID" value="TBR82101.1"/>
    <property type="molecule type" value="Genomic_DNA"/>
</dbReference>
<keyword evidence="1" id="KW-0812">Transmembrane</keyword>
<dbReference type="PANTHER" id="PTHR41786">
    <property type="entry name" value="MOTILITY ACCESSORY FACTOR MAF"/>
    <property type="match status" value="1"/>
</dbReference>
<proteinExistence type="predicted"/>
<evidence type="ECO:0000313" key="3">
    <source>
        <dbReference type="EMBL" id="TBR82101.1"/>
    </source>
</evidence>
<dbReference type="RefSeq" id="WP_131186444.1">
    <property type="nucleotide sequence ID" value="NZ_QPGR01000002.1"/>
</dbReference>
<accession>A0A4Q9JX85</accession>
<keyword evidence="1" id="KW-0472">Membrane</keyword>
<name>A0A4Q9JX85_9BACT</name>
<evidence type="ECO:0000313" key="4">
    <source>
        <dbReference type="Proteomes" id="UP000292583"/>
    </source>
</evidence>
<gene>
    <name evidence="3" type="ORF">DU473_02155</name>
</gene>
<reference evidence="3 4" key="1">
    <citation type="submission" date="2018-07" db="EMBL/GenBank/DDBJ databases">
        <title>Campylobacter zealandensis sp. nov., isolated from birds and water in New Zealand.</title>
        <authorList>
            <person name="Wilkinson D.A."/>
            <person name="Biggs P.J."/>
            <person name="French N.P."/>
            <person name="Midwinter A.C."/>
        </authorList>
    </citation>
    <scope>NUCLEOTIDE SEQUENCE [LARGE SCALE GENOMIC DNA]</scope>
    <source>
        <strain evidence="3 4">B423b</strain>
    </source>
</reference>
<dbReference type="Proteomes" id="UP000292583">
    <property type="component" value="Unassembled WGS sequence"/>
</dbReference>
<evidence type="ECO:0000256" key="1">
    <source>
        <dbReference type="SAM" id="Phobius"/>
    </source>
</evidence>
<sequence length="340" mass="39563">MNFTNTQKALFDKNLKALKNPILKQDLSQLKTLNFKIILGKHNLDINITGGGKSLYKDVLSELNEKLIKYQTHFAFYPILYFYGFGNGVLLKALLQNTNHRHIIVFEKELEILYIVFHLFDFSSFLKEQRLIIFYTDKMSINDYANFCSTPVFVRYAKVYHLELMSEYYFKFQEDILKVNETIMSYFKKEILTNGNDPKDVLMGLENFIINLPKMITRPSFTNLIQDRCKSFENAIIVSTGPSLTKQLPLLKENEKSYNFCADSAYPILAKEGIKPDYVCMVERTDFTAEFFNNDFKEFDKDITFILAGVASPKACEFLEKTIVLLCLYQGIIFLLFILT</sequence>
<dbReference type="Pfam" id="PF01973">
    <property type="entry name" value="MptE-like"/>
    <property type="match status" value="1"/>
</dbReference>
<comment type="caution">
    <text evidence="3">The sequence shown here is derived from an EMBL/GenBank/DDBJ whole genome shotgun (WGS) entry which is preliminary data.</text>
</comment>
<dbReference type="InterPro" id="IPR002826">
    <property type="entry name" value="MptE-like"/>
</dbReference>